<organism evidence="3 4">
    <name type="scientific">Seminavis robusta</name>
    <dbReference type="NCBI Taxonomy" id="568900"/>
    <lineage>
        <taxon>Eukaryota</taxon>
        <taxon>Sar</taxon>
        <taxon>Stramenopiles</taxon>
        <taxon>Ochrophyta</taxon>
        <taxon>Bacillariophyta</taxon>
        <taxon>Bacillariophyceae</taxon>
        <taxon>Bacillariophycidae</taxon>
        <taxon>Naviculales</taxon>
        <taxon>Naviculaceae</taxon>
        <taxon>Seminavis</taxon>
    </lineage>
</organism>
<accession>A0A9N8HG01</accession>
<feature type="region of interest" description="Disordered" evidence="2">
    <location>
        <begin position="58"/>
        <end position="81"/>
    </location>
</feature>
<comment type="caution">
    <text evidence="3">The sequence shown here is derived from an EMBL/GenBank/DDBJ whole genome shotgun (WGS) entry which is preliminary data.</text>
</comment>
<dbReference type="AlphaFoldDB" id="A0A9N8HG01"/>
<protein>
    <submittedName>
        <fullName evidence="3">Uncharacterized protein</fullName>
    </submittedName>
</protein>
<name>A0A9N8HG01_9STRA</name>
<keyword evidence="1" id="KW-0175">Coiled coil</keyword>
<dbReference type="OrthoDB" id="120967at2759"/>
<feature type="coiled-coil region" evidence="1">
    <location>
        <begin position="15"/>
        <end position="49"/>
    </location>
</feature>
<gene>
    <name evidence="3" type="ORF">SEMRO_374_G129270.1</name>
</gene>
<keyword evidence="4" id="KW-1185">Reference proteome</keyword>
<evidence type="ECO:0000256" key="1">
    <source>
        <dbReference type="SAM" id="Coils"/>
    </source>
</evidence>
<feature type="compositionally biased region" description="Polar residues" evidence="2">
    <location>
        <begin position="72"/>
        <end position="81"/>
    </location>
</feature>
<evidence type="ECO:0000313" key="3">
    <source>
        <dbReference type="EMBL" id="CAB9509083.1"/>
    </source>
</evidence>
<dbReference type="Proteomes" id="UP001153069">
    <property type="component" value="Unassembled WGS sequence"/>
</dbReference>
<dbReference type="EMBL" id="CAICTM010000373">
    <property type="protein sequence ID" value="CAB9509083.1"/>
    <property type="molecule type" value="Genomic_DNA"/>
</dbReference>
<evidence type="ECO:0000256" key="2">
    <source>
        <dbReference type="SAM" id="MobiDB-lite"/>
    </source>
</evidence>
<proteinExistence type="predicted"/>
<sequence>MEHHQDDDDGEEPTVVRLQRECEAMMKLLTRLEQEELDLKAQNEILARMALNCGCSPALLEPPAPKRRRTNKSANAANKEK</sequence>
<reference evidence="3" key="1">
    <citation type="submission" date="2020-06" db="EMBL/GenBank/DDBJ databases">
        <authorList>
            <consortium name="Plant Systems Biology data submission"/>
        </authorList>
    </citation>
    <scope>NUCLEOTIDE SEQUENCE</scope>
    <source>
        <strain evidence="3">D6</strain>
    </source>
</reference>
<evidence type="ECO:0000313" key="4">
    <source>
        <dbReference type="Proteomes" id="UP001153069"/>
    </source>
</evidence>